<organism evidence="4 5">
    <name type="scientific">Micromonospora deserti</name>
    <dbReference type="NCBI Taxonomy" id="2070366"/>
    <lineage>
        <taxon>Bacteria</taxon>
        <taxon>Bacillati</taxon>
        <taxon>Actinomycetota</taxon>
        <taxon>Actinomycetes</taxon>
        <taxon>Micromonosporales</taxon>
        <taxon>Micromonosporaceae</taxon>
        <taxon>Micromonospora</taxon>
    </lineage>
</organism>
<accession>A0A2W2B5I3</accession>
<dbReference type="AlphaFoldDB" id="A0A2W2B5I3"/>
<dbReference type="OrthoDB" id="9803968at2"/>
<dbReference type="InterPro" id="IPR000873">
    <property type="entry name" value="AMP-dep_synth/lig_dom"/>
</dbReference>
<evidence type="ECO:0000256" key="2">
    <source>
        <dbReference type="ARBA" id="ARBA00022598"/>
    </source>
</evidence>
<keyword evidence="2 4" id="KW-0436">Ligase</keyword>
<gene>
    <name evidence="4" type="ORF">C1I99_31935</name>
</gene>
<evidence type="ECO:0000313" key="5">
    <source>
        <dbReference type="Proteomes" id="UP000248749"/>
    </source>
</evidence>
<name>A0A2W2B5I3_9ACTN</name>
<evidence type="ECO:0000259" key="3">
    <source>
        <dbReference type="Pfam" id="PF00501"/>
    </source>
</evidence>
<comment type="caution">
    <text evidence="4">The sequence shown here is derived from an EMBL/GenBank/DDBJ whole genome shotgun (WGS) entry which is preliminary data.</text>
</comment>
<protein>
    <submittedName>
        <fullName evidence="4">Fatty acid--CoA ligase</fullName>
    </submittedName>
</protein>
<feature type="non-terminal residue" evidence="4">
    <location>
        <position position="1"/>
    </location>
</feature>
<proteinExistence type="inferred from homology"/>
<dbReference type="Gene3D" id="3.40.50.980">
    <property type="match status" value="1"/>
</dbReference>
<dbReference type="Proteomes" id="UP000248749">
    <property type="component" value="Unassembled WGS sequence"/>
</dbReference>
<dbReference type="SUPFAM" id="SSF56801">
    <property type="entry name" value="Acetyl-CoA synthetase-like"/>
    <property type="match status" value="1"/>
</dbReference>
<dbReference type="PROSITE" id="PS00455">
    <property type="entry name" value="AMP_BINDING"/>
    <property type="match status" value="1"/>
</dbReference>
<evidence type="ECO:0000256" key="1">
    <source>
        <dbReference type="ARBA" id="ARBA00006432"/>
    </source>
</evidence>
<keyword evidence="5" id="KW-1185">Reference proteome</keyword>
<dbReference type="PANTHER" id="PTHR43201">
    <property type="entry name" value="ACYL-COA SYNTHETASE"/>
    <property type="match status" value="1"/>
</dbReference>
<dbReference type="PANTHER" id="PTHR43201:SF5">
    <property type="entry name" value="MEDIUM-CHAIN ACYL-COA LIGASE ACSF2, MITOCHONDRIAL"/>
    <property type="match status" value="1"/>
</dbReference>
<reference evidence="4 5" key="1">
    <citation type="submission" date="2018-01" db="EMBL/GenBank/DDBJ databases">
        <title>Draft genome sequence of Salinispora sp. 13K206.</title>
        <authorList>
            <person name="Sahin N."/>
            <person name="Saygin H."/>
            <person name="Ay H."/>
        </authorList>
    </citation>
    <scope>NUCLEOTIDE SEQUENCE [LARGE SCALE GENOMIC DNA]</scope>
    <source>
        <strain evidence="4 5">13K206</strain>
    </source>
</reference>
<dbReference type="GO" id="GO:0031956">
    <property type="term" value="F:medium-chain fatty acid-CoA ligase activity"/>
    <property type="evidence" value="ECO:0007669"/>
    <property type="project" value="TreeGrafter"/>
</dbReference>
<dbReference type="Pfam" id="PF00501">
    <property type="entry name" value="AMP-binding"/>
    <property type="match status" value="1"/>
</dbReference>
<dbReference type="GO" id="GO:0006631">
    <property type="term" value="P:fatty acid metabolic process"/>
    <property type="evidence" value="ECO:0007669"/>
    <property type="project" value="TreeGrafter"/>
</dbReference>
<evidence type="ECO:0000313" key="4">
    <source>
        <dbReference type="EMBL" id="PZF81322.1"/>
    </source>
</evidence>
<dbReference type="EMBL" id="POUB01000581">
    <property type="protein sequence ID" value="PZF81322.1"/>
    <property type="molecule type" value="Genomic_DNA"/>
</dbReference>
<comment type="similarity">
    <text evidence="1">Belongs to the ATP-dependent AMP-binding enzyme family.</text>
</comment>
<dbReference type="InterPro" id="IPR020845">
    <property type="entry name" value="AMP-binding_CS"/>
</dbReference>
<sequence>PNTHHWVIALLGAQYAGAAIIPINTRYTGTEALDIVERVDAAALVVVGKFLKADRYQQLLDANPDLSIPTLIRVPVDGDDARAGVIEFEDFLALATDDTRTEADARATAVTPDDVSDILFTSGTTGRSKGAISAHRQSIGVA</sequence>
<feature type="domain" description="AMP-dependent synthetase/ligase" evidence="3">
    <location>
        <begin position="1"/>
        <end position="137"/>
    </location>
</feature>
<feature type="non-terminal residue" evidence="4">
    <location>
        <position position="142"/>
    </location>
</feature>